<keyword evidence="3" id="KW-0812">Transmembrane</keyword>
<proteinExistence type="inferred from homology"/>
<protein>
    <submittedName>
        <fullName evidence="7">Uncharacterized protein</fullName>
    </submittedName>
</protein>
<keyword evidence="3" id="KW-1133">Transmembrane helix</keyword>
<comment type="caution">
    <text evidence="7">The sequence shown here is derived from an EMBL/GenBank/DDBJ whole genome shotgun (WGS) entry which is preliminary data.</text>
</comment>
<keyword evidence="2" id="KW-0175">Coiled coil</keyword>
<dbReference type="PANTHER" id="PTHR30469:SF33">
    <property type="entry name" value="SLR1207 PROTEIN"/>
    <property type="match status" value="1"/>
</dbReference>
<dbReference type="Gene3D" id="2.40.30.170">
    <property type="match status" value="1"/>
</dbReference>
<evidence type="ECO:0000256" key="1">
    <source>
        <dbReference type="ARBA" id="ARBA00009477"/>
    </source>
</evidence>
<reference evidence="7 8" key="1">
    <citation type="journal article" date="2016" name="Nat. Commun.">
        <title>Thousands of microbial genomes shed light on interconnected biogeochemical processes in an aquifer system.</title>
        <authorList>
            <person name="Anantharaman K."/>
            <person name="Brown C.T."/>
            <person name="Hug L.A."/>
            <person name="Sharon I."/>
            <person name="Castelle C.J."/>
            <person name="Probst A.J."/>
            <person name="Thomas B.C."/>
            <person name="Singh A."/>
            <person name="Wilkins M.J."/>
            <person name="Karaoz U."/>
            <person name="Brodie E.L."/>
            <person name="Williams K.H."/>
            <person name="Hubbard S.S."/>
            <person name="Banfield J.F."/>
        </authorList>
    </citation>
    <scope>NUCLEOTIDE SEQUENCE [LARGE SCALE GENOMIC DNA]</scope>
</reference>
<evidence type="ECO:0000259" key="6">
    <source>
        <dbReference type="Pfam" id="PF25989"/>
    </source>
</evidence>
<dbReference type="AlphaFoldDB" id="A0A1F7SLA7"/>
<dbReference type="NCBIfam" id="TIGR01730">
    <property type="entry name" value="RND_mfp"/>
    <property type="match status" value="1"/>
</dbReference>
<dbReference type="InterPro" id="IPR058647">
    <property type="entry name" value="BSH_CzcB-like"/>
</dbReference>
<feature type="domain" description="YknX-like C-terminal permuted SH3-like" evidence="6">
    <location>
        <begin position="318"/>
        <end position="384"/>
    </location>
</feature>
<dbReference type="GO" id="GO:0015562">
    <property type="term" value="F:efflux transmembrane transporter activity"/>
    <property type="evidence" value="ECO:0007669"/>
    <property type="project" value="InterPro"/>
</dbReference>
<dbReference type="FunFam" id="2.40.30.170:FF:000010">
    <property type="entry name" value="Efflux RND transporter periplasmic adaptor subunit"/>
    <property type="match status" value="1"/>
</dbReference>
<gene>
    <name evidence="7" type="ORF">A3G31_10305</name>
</gene>
<dbReference type="Pfam" id="PF25973">
    <property type="entry name" value="BSH_CzcB"/>
    <property type="match status" value="1"/>
</dbReference>
<evidence type="ECO:0000256" key="3">
    <source>
        <dbReference type="SAM" id="Phobius"/>
    </source>
</evidence>
<comment type="similarity">
    <text evidence="1">Belongs to the membrane fusion protein (MFP) (TC 8.A.1) family.</text>
</comment>
<dbReference type="Pfam" id="PF25989">
    <property type="entry name" value="YknX_C"/>
    <property type="match status" value="1"/>
</dbReference>
<accession>A0A1F7SLA7</accession>
<dbReference type="Pfam" id="PF25954">
    <property type="entry name" value="Beta-barrel_RND_2"/>
    <property type="match status" value="1"/>
</dbReference>
<feature type="transmembrane region" description="Helical" evidence="3">
    <location>
        <begin position="7"/>
        <end position="27"/>
    </location>
</feature>
<evidence type="ECO:0000313" key="7">
    <source>
        <dbReference type="EMBL" id="OGL54541.1"/>
    </source>
</evidence>
<name>A0A1F7SLA7_9BACT</name>
<dbReference type="InterPro" id="IPR058792">
    <property type="entry name" value="Beta-barrel_RND_2"/>
</dbReference>
<dbReference type="EMBL" id="MGDI01000011">
    <property type="protein sequence ID" value="OGL54541.1"/>
    <property type="molecule type" value="Genomic_DNA"/>
</dbReference>
<evidence type="ECO:0000256" key="2">
    <source>
        <dbReference type="SAM" id="Coils"/>
    </source>
</evidence>
<keyword evidence="3" id="KW-0472">Membrane</keyword>
<evidence type="ECO:0000313" key="8">
    <source>
        <dbReference type="Proteomes" id="UP000178082"/>
    </source>
</evidence>
<feature type="domain" description="CzcB-like barrel-sandwich hybrid" evidence="5">
    <location>
        <begin position="72"/>
        <end position="221"/>
    </location>
</feature>
<feature type="domain" description="CusB-like beta-barrel" evidence="4">
    <location>
        <begin position="241"/>
        <end position="311"/>
    </location>
</feature>
<evidence type="ECO:0000259" key="4">
    <source>
        <dbReference type="Pfam" id="PF25954"/>
    </source>
</evidence>
<dbReference type="PANTHER" id="PTHR30469">
    <property type="entry name" value="MULTIDRUG RESISTANCE PROTEIN MDTA"/>
    <property type="match status" value="1"/>
</dbReference>
<dbReference type="Gene3D" id="2.40.420.20">
    <property type="match status" value="1"/>
</dbReference>
<dbReference type="SUPFAM" id="SSF111369">
    <property type="entry name" value="HlyD-like secretion proteins"/>
    <property type="match status" value="1"/>
</dbReference>
<dbReference type="Gene3D" id="2.40.50.100">
    <property type="match status" value="1"/>
</dbReference>
<evidence type="ECO:0000259" key="5">
    <source>
        <dbReference type="Pfam" id="PF25973"/>
    </source>
</evidence>
<dbReference type="InterPro" id="IPR058637">
    <property type="entry name" value="YknX-like_C"/>
</dbReference>
<feature type="coiled-coil region" evidence="2">
    <location>
        <begin position="122"/>
        <end position="183"/>
    </location>
</feature>
<dbReference type="GO" id="GO:1990281">
    <property type="term" value="C:efflux pump complex"/>
    <property type="evidence" value="ECO:0007669"/>
    <property type="project" value="TreeGrafter"/>
</dbReference>
<organism evidence="7 8">
    <name type="scientific">Candidatus Schekmanbacteria bacterium RIFCSPLOWO2_12_FULL_38_15</name>
    <dbReference type="NCBI Taxonomy" id="1817883"/>
    <lineage>
        <taxon>Bacteria</taxon>
        <taxon>Candidatus Schekmaniibacteriota</taxon>
    </lineage>
</organism>
<dbReference type="Gene3D" id="1.10.287.470">
    <property type="entry name" value="Helix hairpin bin"/>
    <property type="match status" value="1"/>
</dbReference>
<dbReference type="Proteomes" id="UP000178082">
    <property type="component" value="Unassembled WGS sequence"/>
</dbReference>
<sequence length="388" mass="43081">MPEKSKFRTIIIVMSILFCLIVFYRIFSNMRAKKALETGSKIEMPVEVSKVFRGQIEDRLLLTGTIYPRAEVAVYSKFSGKLEKVNKDIGDRVRKGEVLAVVEHKDLSLQVEQAEASLSVAKASFEQARVNYETAREDLERMKNLFNEGTISRQQFDTAKNKFENTQAQLKLAVAQADNLQTASLNLAKDKLSDSHITAPISGIITLRNYDEGATVTNSSSSINNAIFKIENIDVVNALTNVAEIDLQKIKEGLESQIIVAAFPEMIFRGKVSKITPSLDTVTRTSAVEIEIQNKDHRLKSGFFANIIISGNRVSDALLVPKNAILLKEGKNLAFVINGGTAHLRRIETGLRDDKNIQIIKGLKEGEEVVVSGINEIDDGEKVTKEKI</sequence>
<dbReference type="STRING" id="1817883.A3G31_10305"/>
<dbReference type="InterPro" id="IPR006143">
    <property type="entry name" value="RND_pump_MFP"/>
</dbReference>